<dbReference type="Gene3D" id="1.10.30.50">
    <property type="match status" value="1"/>
</dbReference>
<organism evidence="3">
    <name type="scientific">marine sediment metagenome</name>
    <dbReference type="NCBI Taxonomy" id="412755"/>
    <lineage>
        <taxon>unclassified sequences</taxon>
        <taxon>metagenomes</taxon>
        <taxon>ecological metagenomes</taxon>
    </lineage>
</organism>
<dbReference type="SMART" id="SM00507">
    <property type="entry name" value="HNHc"/>
    <property type="match status" value="1"/>
</dbReference>
<proteinExistence type="predicted"/>
<comment type="caution">
    <text evidence="3">The sequence shown here is derived from an EMBL/GenBank/DDBJ whole genome shotgun (WGS) entry which is preliminary data.</text>
</comment>
<evidence type="ECO:0000313" key="3">
    <source>
        <dbReference type="EMBL" id="KKL92756.1"/>
    </source>
</evidence>
<dbReference type="InterPro" id="IPR002711">
    <property type="entry name" value="HNH"/>
</dbReference>
<feature type="region of interest" description="Disordered" evidence="1">
    <location>
        <begin position="25"/>
        <end position="45"/>
    </location>
</feature>
<dbReference type="Pfam" id="PF01844">
    <property type="entry name" value="HNH"/>
    <property type="match status" value="1"/>
</dbReference>
<accession>A0A0F9GQG5</accession>
<dbReference type="SUPFAM" id="SSF64496">
    <property type="entry name" value="DNA-binding domain of intron-encoded endonucleases"/>
    <property type="match status" value="1"/>
</dbReference>
<evidence type="ECO:0000259" key="2">
    <source>
        <dbReference type="SMART" id="SM00507"/>
    </source>
</evidence>
<dbReference type="GO" id="GO:0004519">
    <property type="term" value="F:endonuclease activity"/>
    <property type="evidence" value="ECO:0007669"/>
    <property type="project" value="InterPro"/>
</dbReference>
<feature type="domain" description="HNH nuclease" evidence="2">
    <location>
        <begin position="91"/>
        <end position="144"/>
    </location>
</feature>
<evidence type="ECO:0000256" key="1">
    <source>
        <dbReference type="SAM" id="MobiDB-lite"/>
    </source>
</evidence>
<dbReference type="Pfam" id="PF07460">
    <property type="entry name" value="NUMOD3"/>
    <property type="match status" value="1"/>
</dbReference>
<dbReference type="EMBL" id="LAZR01019382">
    <property type="protein sequence ID" value="KKL92756.1"/>
    <property type="molecule type" value="Genomic_DNA"/>
</dbReference>
<dbReference type="GO" id="GO:0008270">
    <property type="term" value="F:zinc ion binding"/>
    <property type="evidence" value="ECO:0007669"/>
    <property type="project" value="InterPro"/>
</dbReference>
<name>A0A0F9GQG5_9ZZZZ</name>
<reference evidence="3" key="1">
    <citation type="journal article" date="2015" name="Nature">
        <title>Complex archaea that bridge the gap between prokaryotes and eukaryotes.</title>
        <authorList>
            <person name="Spang A."/>
            <person name="Saw J.H."/>
            <person name="Jorgensen S.L."/>
            <person name="Zaremba-Niedzwiedzka K."/>
            <person name="Martijn J."/>
            <person name="Lind A.E."/>
            <person name="van Eijk R."/>
            <person name="Schleper C."/>
            <person name="Guy L."/>
            <person name="Ettema T.J."/>
        </authorList>
    </citation>
    <scope>NUCLEOTIDE SEQUENCE</scope>
</reference>
<gene>
    <name evidence="3" type="ORF">LCGC14_1881470</name>
</gene>
<feature type="region of interest" description="Disordered" evidence="1">
    <location>
        <begin position="59"/>
        <end position="79"/>
    </location>
</feature>
<dbReference type="AlphaFoldDB" id="A0A0F9GQG5"/>
<sequence length="154" mass="17491">MKICKDGRIWGQNNKEAGRHLGIATGKSGYRKRGTASEVKEGQDNPFYGKTHTMETRVKMSEAKKGTKHPRWKGGISSRQSKLRGQIEFKLWRGTVFARDNWTCQECGKQGGRLNAHHLKPFAQYPELRFAIDNGTTLCYECHKKTENYGGSVK</sequence>
<dbReference type="CDD" id="cd00085">
    <property type="entry name" value="HNHc"/>
    <property type="match status" value="1"/>
</dbReference>
<dbReference type="InterPro" id="IPR003611">
    <property type="entry name" value="NUMOD3"/>
</dbReference>
<protein>
    <recommendedName>
        <fullName evidence="2">HNH nuclease domain-containing protein</fullName>
    </recommendedName>
</protein>
<dbReference type="InterPro" id="IPR003615">
    <property type="entry name" value="HNH_nuc"/>
</dbReference>
<dbReference type="GO" id="GO:0003677">
    <property type="term" value="F:DNA binding"/>
    <property type="evidence" value="ECO:0007669"/>
    <property type="project" value="InterPro"/>
</dbReference>